<comment type="caution">
    <text evidence="2">The sequence shown here is derived from an EMBL/GenBank/DDBJ whole genome shotgun (WGS) entry which is preliminary data.</text>
</comment>
<gene>
    <name evidence="2" type="ORF">Pyn_25695</name>
</gene>
<evidence type="ECO:0000313" key="3">
    <source>
        <dbReference type="Proteomes" id="UP000250321"/>
    </source>
</evidence>
<sequence>MDASSCAGKRAVFEGCGIEKFGRFYEPREELVLPKLVKGWSVEKSWFIRGHPYTLSSDPPGCPYSHNIHGSHVHIPSRAPFIHKTITQFWDHLDQPKLPTGELRIICLHPILTALVNMNPTKEKTPAGQKKPPLGRQEMPFFSMDDGSCGD</sequence>
<dbReference type="EMBL" id="PJQY01000493">
    <property type="protein sequence ID" value="PQQ10570.1"/>
    <property type="molecule type" value="Genomic_DNA"/>
</dbReference>
<name>A0A314YVN5_PRUYE</name>
<accession>A0A314YVN5</accession>
<protein>
    <submittedName>
        <fullName evidence="2">Uncharacterized protein</fullName>
    </submittedName>
</protein>
<organism evidence="2 3">
    <name type="scientific">Prunus yedoensis var. nudiflora</name>
    <dbReference type="NCBI Taxonomy" id="2094558"/>
    <lineage>
        <taxon>Eukaryota</taxon>
        <taxon>Viridiplantae</taxon>
        <taxon>Streptophyta</taxon>
        <taxon>Embryophyta</taxon>
        <taxon>Tracheophyta</taxon>
        <taxon>Spermatophyta</taxon>
        <taxon>Magnoliopsida</taxon>
        <taxon>eudicotyledons</taxon>
        <taxon>Gunneridae</taxon>
        <taxon>Pentapetalae</taxon>
        <taxon>rosids</taxon>
        <taxon>fabids</taxon>
        <taxon>Rosales</taxon>
        <taxon>Rosaceae</taxon>
        <taxon>Amygdaloideae</taxon>
        <taxon>Amygdaleae</taxon>
        <taxon>Prunus</taxon>
    </lineage>
</organism>
<feature type="region of interest" description="Disordered" evidence="1">
    <location>
        <begin position="122"/>
        <end position="151"/>
    </location>
</feature>
<proteinExistence type="predicted"/>
<dbReference type="Proteomes" id="UP000250321">
    <property type="component" value="Unassembled WGS sequence"/>
</dbReference>
<evidence type="ECO:0000313" key="2">
    <source>
        <dbReference type="EMBL" id="PQQ10570.1"/>
    </source>
</evidence>
<reference evidence="2 3" key="1">
    <citation type="submission" date="2018-02" db="EMBL/GenBank/DDBJ databases">
        <title>Draft genome of wild Prunus yedoensis var. nudiflora.</title>
        <authorList>
            <person name="Baek S."/>
            <person name="Kim J.-H."/>
            <person name="Choi K."/>
            <person name="Kim G.-B."/>
            <person name="Cho A."/>
            <person name="Jang H."/>
            <person name="Shin C.-H."/>
            <person name="Yu H.-J."/>
            <person name="Mun J.-H."/>
        </authorList>
    </citation>
    <scope>NUCLEOTIDE SEQUENCE [LARGE SCALE GENOMIC DNA]</scope>
    <source>
        <strain evidence="3">cv. Jeju island</strain>
        <tissue evidence="2">Leaf</tissue>
    </source>
</reference>
<dbReference type="AlphaFoldDB" id="A0A314YVN5"/>
<keyword evidence="3" id="KW-1185">Reference proteome</keyword>
<evidence type="ECO:0000256" key="1">
    <source>
        <dbReference type="SAM" id="MobiDB-lite"/>
    </source>
</evidence>